<comment type="caution">
    <text evidence="10">The sequence shown here is derived from an EMBL/GenBank/DDBJ whole genome shotgun (WGS) entry which is preliminary data.</text>
</comment>
<dbReference type="EMBL" id="JACAZI010000007">
    <property type="protein sequence ID" value="KAF7357051.1"/>
    <property type="molecule type" value="Genomic_DNA"/>
</dbReference>
<evidence type="ECO:0000259" key="8">
    <source>
        <dbReference type="Pfam" id="PF12340"/>
    </source>
</evidence>
<dbReference type="GO" id="GO:0004843">
    <property type="term" value="F:cysteine-type deubiquitinase activity"/>
    <property type="evidence" value="ECO:0007669"/>
    <property type="project" value="UniProtKB-EC"/>
</dbReference>
<dbReference type="InterPro" id="IPR051346">
    <property type="entry name" value="OTU_Deubiquitinase"/>
</dbReference>
<feature type="compositionally biased region" description="Basic and acidic residues" evidence="7">
    <location>
        <begin position="1225"/>
        <end position="1237"/>
    </location>
</feature>
<comment type="catalytic activity">
    <reaction evidence="1">
        <text>Thiol-dependent hydrolysis of ester, thioester, amide, peptide and isopeptide bonds formed by the C-terminal Gly of ubiquitin (a 76-residue protein attached to proteins as an intracellular targeting signal).</text>
        <dbReference type="EC" id="3.4.19.12"/>
    </reaction>
</comment>
<dbReference type="InterPro" id="IPR022105">
    <property type="entry name" value="DUF3645"/>
</dbReference>
<dbReference type="Proteomes" id="UP000620124">
    <property type="component" value="Unassembled WGS sequence"/>
</dbReference>
<keyword evidence="5" id="KW-0378">Hydrolase</keyword>
<evidence type="ECO:0000256" key="2">
    <source>
        <dbReference type="ARBA" id="ARBA00012759"/>
    </source>
</evidence>
<evidence type="ECO:0000259" key="9">
    <source>
        <dbReference type="Pfam" id="PF12359"/>
    </source>
</evidence>
<dbReference type="Pfam" id="PF12359">
    <property type="entry name" value="DUF3645"/>
    <property type="match status" value="1"/>
</dbReference>
<feature type="domain" description="DUF3638" evidence="8">
    <location>
        <begin position="493"/>
        <end position="598"/>
    </location>
</feature>
<keyword evidence="3" id="KW-0645">Protease</keyword>
<evidence type="ECO:0000313" key="11">
    <source>
        <dbReference type="Proteomes" id="UP000620124"/>
    </source>
</evidence>
<evidence type="ECO:0000313" key="10">
    <source>
        <dbReference type="EMBL" id="KAF7357051.1"/>
    </source>
</evidence>
<evidence type="ECO:0000256" key="4">
    <source>
        <dbReference type="ARBA" id="ARBA00022786"/>
    </source>
</evidence>
<evidence type="ECO:0000256" key="3">
    <source>
        <dbReference type="ARBA" id="ARBA00022670"/>
    </source>
</evidence>
<dbReference type="EC" id="3.4.19.12" evidence="2"/>
<dbReference type="PANTHER" id="PTHR13367">
    <property type="entry name" value="UBIQUITIN THIOESTERASE"/>
    <property type="match status" value="1"/>
</dbReference>
<evidence type="ECO:0000256" key="1">
    <source>
        <dbReference type="ARBA" id="ARBA00000707"/>
    </source>
</evidence>
<evidence type="ECO:0000256" key="7">
    <source>
        <dbReference type="SAM" id="MobiDB-lite"/>
    </source>
</evidence>
<evidence type="ECO:0000256" key="5">
    <source>
        <dbReference type="ARBA" id="ARBA00022801"/>
    </source>
</evidence>
<feature type="domain" description="DUF3645" evidence="9">
    <location>
        <begin position="784"/>
        <end position="816"/>
    </location>
</feature>
<dbReference type="OrthoDB" id="3182339at2759"/>
<reference evidence="10" key="1">
    <citation type="submission" date="2020-05" db="EMBL/GenBank/DDBJ databases">
        <title>Mycena genomes resolve the evolution of fungal bioluminescence.</title>
        <authorList>
            <person name="Tsai I.J."/>
        </authorList>
    </citation>
    <scope>NUCLEOTIDE SEQUENCE</scope>
    <source>
        <strain evidence="10">CCC161011</strain>
    </source>
</reference>
<organism evidence="10 11">
    <name type="scientific">Mycena venus</name>
    <dbReference type="NCBI Taxonomy" id="2733690"/>
    <lineage>
        <taxon>Eukaryota</taxon>
        <taxon>Fungi</taxon>
        <taxon>Dikarya</taxon>
        <taxon>Basidiomycota</taxon>
        <taxon>Agaricomycotina</taxon>
        <taxon>Agaricomycetes</taxon>
        <taxon>Agaricomycetidae</taxon>
        <taxon>Agaricales</taxon>
        <taxon>Marasmiineae</taxon>
        <taxon>Mycenaceae</taxon>
        <taxon>Mycena</taxon>
    </lineage>
</organism>
<proteinExistence type="predicted"/>
<dbReference type="PANTHER" id="PTHR13367:SF34">
    <property type="match status" value="1"/>
</dbReference>
<feature type="compositionally biased region" description="Basic and acidic residues" evidence="7">
    <location>
        <begin position="1510"/>
        <end position="1521"/>
    </location>
</feature>
<dbReference type="InterPro" id="IPR022099">
    <property type="entry name" value="DUF3638"/>
</dbReference>
<feature type="region of interest" description="Disordered" evidence="7">
    <location>
        <begin position="1486"/>
        <end position="1521"/>
    </location>
</feature>
<gene>
    <name evidence="10" type="ORF">MVEN_01041900</name>
</gene>
<evidence type="ECO:0000256" key="6">
    <source>
        <dbReference type="ARBA" id="ARBA00022807"/>
    </source>
</evidence>
<keyword evidence="4" id="KW-0833">Ubl conjugation pathway</keyword>
<feature type="region of interest" description="Disordered" evidence="7">
    <location>
        <begin position="1212"/>
        <end position="1237"/>
    </location>
</feature>
<feature type="domain" description="DUF3638" evidence="8">
    <location>
        <begin position="600"/>
        <end position="667"/>
    </location>
</feature>
<sequence length="1521" mass="171846">MSLEPEHNDILQHILDLSPIRKYYPKHLTSMETIEWDESLGCGPVRSLRATVQPNAVDVPVISRRCLESQESADKEHNVAQVAALVRKWPTNVNFTPGFKLWDHFQRWNSFSSETVLGDKIDNHRFWLEGAPHDVWFRLFHLCRADLNRDRNQYGLMVALGILAYRADLDLDLIRTLLAIATSPTLLTTSLIPEETFNLDLGHTLNLNTVLDITRGNCHDTHPDSSWRERRYRESEEAYARRRRAAFLAAKEDQCEKLSSLIFSHWPAPGAVLTLPDMVSILPNSSIGNYPIVKIADLRTAAEDLLSTRLRNRRLFEWSDRLQCVLNTFRSHGSPENGLIALLPLHKICVAIRPPKYTPISLDSLLKDPERSSPPVDVAEQSHPSLRELILDLEGMPIDGPKAQYLADLSCCADALDRKGSGPSNSFDGQQDSGFDNVVQRALLPRALPELCLAIFWDALTDDWKVVLCRYTEVLAVRQQRRRIDVLAKLGLTEECASIAKDMMSPESGRNAVMQLNMGEGKSSVIVPIISSALADGQQLVRVIVLKPLAAQMFVLLKQRVCGLVNRRLFYLPFSRDVSLDSAKIQQIFALFRECAQKMSEETRMLREAQDWLDGAARDILDESDEILNVRYQLIYTIGASTPPEGRPWRWQITQAMLSLLEKVARAVPDGLDIGIVAKPCQFPMTRIITPEGGQDLLGSIVEKIVAEDGLQEWISFRNYSEAEKAIVFRFLHQVTVSSEDDEALRRISGDRFGHLLLLRGLFAHGILDLSLRGKRWRVDYGLDARRTMLAVPYRAKDCPAPRAEFGHPDMIIVLTCLSYYYGGLTDSQLNVSFKLLLNSDNPEAQYQYWVKGINSLPPGLANLRGLNLDDFEQKTRDVFPLLRYNKAVIDFYLSECVFPKEAREFKHKLTTNAWDLARTRARLTTGFSGTNDNKYLLPLSIEQRDQDSQRHTNAQVLEYVLRKENRTVICTHSEDALGLLQRVIEQKPPVMVLLDVGAQVLELQNDQVAREWLKLDTRPEIEAAVYFDPSTDEIRVIGRDGRVQPLASSLYKKQLGKTLVYLDEAHTRGTDFKFPEGSRAVVTLGPRLTKDKLVQGCMRMRKLGKNHSILFFASTEIRNKITAATGARPDQIDSKHVLLWTIRETCAQIQDNGSLWANQGLNFDARHTALHEYDASDRSYTSAVEAFAGTRIAALSLQANCSGIFKGDVKSSKSRRPTAHCPKNKKESWRTRRKTSGEVERIADAEPCEHSDRDLELFIRTGNIPQYNSFISLQDCLSHTSYISLLPQGKIFRGGRLCATRDFRDTIKKPSAGSMDSYLRPVQWVMSTSRSPDVLIVISPFEANRWLPEIRRSTIVYLHLYSPRTSRNTFWPLDALDSFTVPTERITPLNLQLLHELNLFAGQLFCADKRLMDDVCGILGLHLQSVGDVEELQGAVDSTGFVQSERARAALGLSQCTFVSTPLPFFRDLFGSRRKGQGFSLTHMGQILRGNDPRDPAFEENEGASSAGEKSRLESFKSVY</sequence>
<keyword evidence="11" id="KW-1185">Reference proteome</keyword>
<accession>A0A8H6YEX1</accession>
<name>A0A8H6YEX1_9AGAR</name>
<keyword evidence="6" id="KW-0788">Thiol protease</keyword>
<dbReference type="GO" id="GO:0006508">
    <property type="term" value="P:proteolysis"/>
    <property type="evidence" value="ECO:0007669"/>
    <property type="project" value="UniProtKB-KW"/>
</dbReference>
<dbReference type="Pfam" id="PF12340">
    <property type="entry name" value="DUF3638"/>
    <property type="match status" value="2"/>
</dbReference>
<protein>
    <recommendedName>
        <fullName evidence="2">ubiquitinyl hydrolase 1</fullName>
        <ecNumber evidence="2">3.4.19.12</ecNumber>
    </recommendedName>
</protein>